<keyword evidence="7" id="KW-0472">Membrane</keyword>
<comment type="subunit">
    <text evidence="9">Component of the TIM22 complex.</text>
</comment>
<evidence type="ECO:0000256" key="3">
    <source>
        <dbReference type="ARBA" id="ARBA00022692"/>
    </source>
</evidence>
<dbReference type="Proteomes" id="UP001158576">
    <property type="component" value="Chromosome PAR"/>
</dbReference>
<accession>A0ABN7S431</accession>
<dbReference type="EMBL" id="OU015568">
    <property type="protein sequence ID" value="CAG5090381.1"/>
    <property type="molecule type" value="Genomic_DNA"/>
</dbReference>
<dbReference type="Pfam" id="PF02466">
    <property type="entry name" value="Tim17"/>
    <property type="match status" value="1"/>
</dbReference>
<keyword evidence="9" id="KW-0811">Translocation</keyword>
<evidence type="ECO:0000313" key="11">
    <source>
        <dbReference type="Proteomes" id="UP001158576"/>
    </source>
</evidence>
<dbReference type="InterPro" id="IPR039175">
    <property type="entry name" value="TIM22"/>
</dbReference>
<evidence type="ECO:0000256" key="2">
    <source>
        <dbReference type="ARBA" id="ARBA00008444"/>
    </source>
</evidence>
<comment type="similarity">
    <text evidence="2 9">Belongs to the Tim17/Tim22/Tim23 family.</text>
</comment>
<evidence type="ECO:0000256" key="8">
    <source>
        <dbReference type="ARBA" id="ARBA00024713"/>
    </source>
</evidence>
<evidence type="ECO:0000256" key="1">
    <source>
        <dbReference type="ARBA" id="ARBA00004448"/>
    </source>
</evidence>
<keyword evidence="3" id="KW-0812">Transmembrane</keyword>
<evidence type="ECO:0000256" key="9">
    <source>
        <dbReference type="RuleBase" id="RU367038"/>
    </source>
</evidence>
<evidence type="ECO:0000256" key="7">
    <source>
        <dbReference type="ARBA" id="ARBA00023136"/>
    </source>
</evidence>
<evidence type="ECO:0000256" key="5">
    <source>
        <dbReference type="ARBA" id="ARBA00022989"/>
    </source>
</evidence>
<name>A0ABN7S431_OIKDI</name>
<sequence length="204" mass="22492">MSDDDSHTASKIPPDVFKTPNFHDPALRKSEVITWLNYKWHNKMYPDFQPPILPQAQSYLNDPMGPIMRYYMTEHCGVKAGIAGGMGYLLGCVMGLFLYGGQADMNMATGTVGEQPKGLRAEWRMMKGAMHRSGKNFGLIGGMFAGTECLLDGYRGWHDWTSSPTTGFIVGGVMGLRVGVKPGLYGGLGFAAFSYLIDRFMGFH</sequence>
<gene>
    <name evidence="10" type="ORF">OKIOD_LOCUS4137</name>
</gene>
<evidence type="ECO:0000256" key="6">
    <source>
        <dbReference type="ARBA" id="ARBA00023128"/>
    </source>
</evidence>
<keyword evidence="5" id="KW-1133">Transmembrane helix</keyword>
<comment type="subcellular location">
    <subcellularLocation>
        <location evidence="1 9">Mitochondrion inner membrane</location>
        <topology evidence="1 9">Multi-pass membrane protein</topology>
    </subcellularLocation>
</comment>
<keyword evidence="6 9" id="KW-0496">Mitochondrion</keyword>
<dbReference type="PANTHER" id="PTHR14110:SF0">
    <property type="entry name" value="MITOCHONDRIAL IMPORT INNER MEMBRANE TRANSLOCASE SUBUNIT TIM22"/>
    <property type="match status" value="1"/>
</dbReference>
<evidence type="ECO:0000313" key="10">
    <source>
        <dbReference type="EMBL" id="CAG5090381.1"/>
    </source>
</evidence>
<reference evidence="10 11" key="1">
    <citation type="submission" date="2021-04" db="EMBL/GenBank/DDBJ databases">
        <authorList>
            <person name="Bliznina A."/>
        </authorList>
    </citation>
    <scope>NUCLEOTIDE SEQUENCE [LARGE SCALE GENOMIC DNA]</scope>
</reference>
<protein>
    <recommendedName>
        <fullName evidence="9">Mitochondrial import inner membrane translocase subunit TIM22</fullName>
    </recommendedName>
</protein>
<keyword evidence="11" id="KW-1185">Reference proteome</keyword>
<keyword evidence="9" id="KW-0653">Protein transport</keyword>
<comment type="function">
    <text evidence="8 9">Essential core component of the TIM22 complex, a complex that mediates the import and insertion of multi-pass transmembrane proteins into the mitochondrial inner membrane. In the TIM22 complex, it constitutes the voltage-activated and signal-gated channel. Forms a twin-pore translocase that uses the membrane potential as external driving force in 2 voltage-dependent steps.</text>
</comment>
<proteinExistence type="inferred from homology"/>
<keyword evidence="9" id="KW-0813">Transport</keyword>
<keyword evidence="4 9" id="KW-0999">Mitochondrion inner membrane</keyword>
<organism evidence="10 11">
    <name type="scientific">Oikopleura dioica</name>
    <name type="common">Tunicate</name>
    <dbReference type="NCBI Taxonomy" id="34765"/>
    <lineage>
        <taxon>Eukaryota</taxon>
        <taxon>Metazoa</taxon>
        <taxon>Chordata</taxon>
        <taxon>Tunicata</taxon>
        <taxon>Appendicularia</taxon>
        <taxon>Copelata</taxon>
        <taxon>Oikopleuridae</taxon>
        <taxon>Oikopleura</taxon>
    </lineage>
</organism>
<evidence type="ECO:0000256" key="4">
    <source>
        <dbReference type="ARBA" id="ARBA00022792"/>
    </source>
</evidence>
<dbReference type="PANTHER" id="PTHR14110">
    <property type="entry name" value="MITOCHONDRIAL IMPORT INNER MEMBRANE TRANSLOCASE SUBUNIT TIM22"/>
    <property type="match status" value="1"/>
</dbReference>